<dbReference type="EMBL" id="JANPWB010000010">
    <property type="protein sequence ID" value="KAJ1136544.1"/>
    <property type="molecule type" value="Genomic_DNA"/>
</dbReference>
<keyword evidence="3" id="KW-1185">Reference proteome</keyword>
<reference evidence="2" key="1">
    <citation type="journal article" date="2022" name="bioRxiv">
        <title>Sequencing and chromosome-scale assembly of the giantPleurodeles waltlgenome.</title>
        <authorList>
            <person name="Brown T."/>
            <person name="Elewa A."/>
            <person name="Iarovenko S."/>
            <person name="Subramanian E."/>
            <person name="Araus A.J."/>
            <person name="Petzold A."/>
            <person name="Susuki M."/>
            <person name="Suzuki K.-i.T."/>
            <person name="Hayashi T."/>
            <person name="Toyoda A."/>
            <person name="Oliveira C."/>
            <person name="Osipova E."/>
            <person name="Leigh N.D."/>
            <person name="Simon A."/>
            <person name="Yun M.H."/>
        </authorList>
    </citation>
    <scope>NUCLEOTIDE SEQUENCE</scope>
    <source>
        <strain evidence="2">20211129_DDA</strain>
        <tissue evidence="2">Liver</tissue>
    </source>
</reference>
<sequence>MAAHRSRKAATPKRVPVVALEDSAEEGRLHHPCSRQQDKHGNTTRIAPVSQLRCPQVTQKFKASPAAESAWLSTSIQLRARKRTGYTITASAYPVFVWQAERSVNSWEIRVAPVDYRQRKQKNAKVGEFLGNSGGSSGLPAKKTEECQACVLFIL</sequence>
<gene>
    <name evidence="2" type="ORF">NDU88_002959</name>
</gene>
<organism evidence="2 3">
    <name type="scientific">Pleurodeles waltl</name>
    <name type="common">Iberian ribbed newt</name>
    <dbReference type="NCBI Taxonomy" id="8319"/>
    <lineage>
        <taxon>Eukaryota</taxon>
        <taxon>Metazoa</taxon>
        <taxon>Chordata</taxon>
        <taxon>Craniata</taxon>
        <taxon>Vertebrata</taxon>
        <taxon>Euteleostomi</taxon>
        <taxon>Amphibia</taxon>
        <taxon>Batrachia</taxon>
        <taxon>Caudata</taxon>
        <taxon>Salamandroidea</taxon>
        <taxon>Salamandridae</taxon>
        <taxon>Pleurodelinae</taxon>
        <taxon>Pleurodeles</taxon>
    </lineage>
</organism>
<dbReference type="AlphaFoldDB" id="A0AAV7Q8F4"/>
<feature type="compositionally biased region" description="Basic residues" evidence="1">
    <location>
        <begin position="1"/>
        <end position="11"/>
    </location>
</feature>
<evidence type="ECO:0000256" key="1">
    <source>
        <dbReference type="SAM" id="MobiDB-lite"/>
    </source>
</evidence>
<feature type="region of interest" description="Disordered" evidence="1">
    <location>
        <begin position="1"/>
        <end position="43"/>
    </location>
</feature>
<accession>A0AAV7Q8F4</accession>
<evidence type="ECO:0000313" key="2">
    <source>
        <dbReference type="EMBL" id="KAJ1136544.1"/>
    </source>
</evidence>
<name>A0AAV7Q8F4_PLEWA</name>
<dbReference type="Proteomes" id="UP001066276">
    <property type="component" value="Chromosome 6"/>
</dbReference>
<evidence type="ECO:0000313" key="3">
    <source>
        <dbReference type="Proteomes" id="UP001066276"/>
    </source>
</evidence>
<proteinExistence type="predicted"/>
<protein>
    <submittedName>
        <fullName evidence="2">Uncharacterized protein</fullName>
    </submittedName>
</protein>
<comment type="caution">
    <text evidence="2">The sequence shown here is derived from an EMBL/GenBank/DDBJ whole genome shotgun (WGS) entry which is preliminary data.</text>
</comment>